<dbReference type="PANTHER" id="PTHR46172:SF1">
    <property type="entry name" value="DNA POLYMERASE EPSILON SUBUNIT 3"/>
    <property type="match status" value="1"/>
</dbReference>
<dbReference type="InterPro" id="IPR009072">
    <property type="entry name" value="Histone-fold"/>
</dbReference>
<comment type="subcellular location">
    <subcellularLocation>
        <location evidence="1">Nucleus</location>
    </subcellularLocation>
</comment>
<dbReference type="PANTHER" id="PTHR46172">
    <property type="entry name" value="DNA POLYMERASE EPSILON SUBUNIT 3"/>
    <property type="match status" value="1"/>
</dbReference>
<dbReference type="OrthoDB" id="386949at2759"/>
<keyword evidence="2" id="KW-0539">Nucleus</keyword>
<evidence type="ECO:0000256" key="1">
    <source>
        <dbReference type="ARBA" id="ARBA00004123"/>
    </source>
</evidence>
<dbReference type="GO" id="GO:0031507">
    <property type="term" value="P:heterochromatin formation"/>
    <property type="evidence" value="ECO:0007669"/>
    <property type="project" value="TreeGrafter"/>
</dbReference>
<dbReference type="eggNOG" id="KOG0870">
    <property type="taxonomic scope" value="Eukaryota"/>
</dbReference>
<comment type="caution">
    <text evidence="5">The sequence shown here is derived from an EMBL/GenBank/DDBJ whole genome shotgun (WGS) entry which is preliminary data.</text>
</comment>
<dbReference type="GO" id="GO:0006974">
    <property type="term" value="P:DNA damage response"/>
    <property type="evidence" value="ECO:0007669"/>
    <property type="project" value="TreeGrafter"/>
</dbReference>
<gene>
    <name evidence="5" type="ORF">THAOC_31157</name>
</gene>
<sequence>MADVAGSAETTAASAPPVAAMEGQPGAALTNSGTSQQAAPDKPAAPTEPAAAPAAKQPPASKPAAAPKPSKPSDAKAASSESTTKDKPASSSVEFEPPAACIRRLLKQSLPKTTNISKDSLSAISRASGIFVLYLTTCANDVARESRRSTIVAKDVLAALKELEFEEFVPIMEKFLEGHRKAETSKKVEKERLKKLGPAKPKPAADDGEVRGIPVANSDKPAAAAGEKAGEKQPAETEAAGGKKRKADGEAEGEAGVAEGEAMVTESAEKKARVEVLAAEAGPSPDKEPAAPTEPKPQGS</sequence>
<feature type="compositionally biased region" description="Basic and acidic residues" evidence="3">
    <location>
        <begin position="179"/>
        <end position="194"/>
    </location>
</feature>
<dbReference type="GO" id="GO:0046982">
    <property type="term" value="F:protein heterodimerization activity"/>
    <property type="evidence" value="ECO:0007669"/>
    <property type="project" value="InterPro"/>
</dbReference>
<dbReference type="CDD" id="cd22928">
    <property type="entry name" value="HFD_POLE3_DPB4"/>
    <property type="match status" value="1"/>
</dbReference>
<dbReference type="GO" id="GO:0008622">
    <property type="term" value="C:epsilon DNA polymerase complex"/>
    <property type="evidence" value="ECO:0007669"/>
    <property type="project" value="TreeGrafter"/>
</dbReference>
<dbReference type="GO" id="GO:0006272">
    <property type="term" value="P:leading strand elongation"/>
    <property type="evidence" value="ECO:0007669"/>
    <property type="project" value="TreeGrafter"/>
</dbReference>
<feature type="domain" description="Transcription factor CBF/NF-Y/archaeal histone" evidence="4">
    <location>
        <begin position="98"/>
        <end position="160"/>
    </location>
</feature>
<organism evidence="5 6">
    <name type="scientific">Thalassiosira oceanica</name>
    <name type="common">Marine diatom</name>
    <dbReference type="NCBI Taxonomy" id="159749"/>
    <lineage>
        <taxon>Eukaryota</taxon>
        <taxon>Sar</taxon>
        <taxon>Stramenopiles</taxon>
        <taxon>Ochrophyta</taxon>
        <taxon>Bacillariophyta</taxon>
        <taxon>Coscinodiscophyceae</taxon>
        <taxon>Thalassiosirophycidae</taxon>
        <taxon>Thalassiosirales</taxon>
        <taxon>Thalassiosiraceae</taxon>
        <taxon>Thalassiosira</taxon>
    </lineage>
</organism>
<name>K0R9U4_THAOC</name>
<dbReference type="EMBL" id="AGNL01044334">
    <property type="protein sequence ID" value="EJK49915.1"/>
    <property type="molecule type" value="Genomic_DNA"/>
</dbReference>
<evidence type="ECO:0000313" key="6">
    <source>
        <dbReference type="Proteomes" id="UP000266841"/>
    </source>
</evidence>
<feature type="compositionally biased region" description="Low complexity" evidence="3">
    <location>
        <begin position="38"/>
        <end position="68"/>
    </location>
</feature>
<proteinExistence type="predicted"/>
<reference evidence="5 6" key="1">
    <citation type="journal article" date="2012" name="Genome Biol.">
        <title>Genome and low-iron response of an oceanic diatom adapted to chronic iron limitation.</title>
        <authorList>
            <person name="Lommer M."/>
            <person name="Specht M."/>
            <person name="Roy A.S."/>
            <person name="Kraemer L."/>
            <person name="Andreson R."/>
            <person name="Gutowska M.A."/>
            <person name="Wolf J."/>
            <person name="Bergner S.V."/>
            <person name="Schilhabel M.B."/>
            <person name="Klostermeier U.C."/>
            <person name="Beiko R.G."/>
            <person name="Rosenstiel P."/>
            <person name="Hippler M."/>
            <person name="Laroche J."/>
        </authorList>
    </citation>
    <scope>NUCLEOTIDE SEQUENCE [LARGE SCALE GENOMIC DNA]</scope>
    <source>
        <strain evidence="5 6">CCMP1005</strain>
    </source>
</reference>
<dbReference type="Pfam" id="PF00808">
    <property type="entry name" value="CBFD_NFYB_HMF"/>
    <property type="match status" value="1"/>
</dbReference>
<feature type="region of interest" description="Disordered" evidence="3">
    <location>
        <begin position="1"/>
        <end position="97"/>
    </location>
</feature>
<dbReference type="GO" id="GO:0031490">
    <property type="term" value="F:chromatin DNA binding"/>
    <property type="evidence" value="ECO:0007669"/>
    <property type="project" value="TreeGrafter"/>
</dbReference>
<dbReference type="Gene3D" id="1.10.20.10">
    <property type="entry name" value="Histone, subunit A"/>
    <property type="match status" value="1"/>
</dbReference>
<feature type="region of interest" description="Disordered" evidence="3">
    <location>
        <begin position="179"/>
        <end position="300"/>
    </location>
</feature>
<evidence type="ECO:0000259" key="4">
    <source>
        <dbReference type="Pfam" id="PF00808"/>
    </source>
</evidence>
<protein>
    <recommendedName>
        <fullName evidence="4">Transcription factor CBF/NF-Y/archaeal histone domain-containing protein</fullName>
    </recommendedName>
</protein>
<dbReference type="SUPFAM" id="SSF47113">
    <property type="entry name" value="Histone-fold"/>
    <property type="match status" value="1"/>
</dbReference>
<dbReference type="InterPro" id="IPR051377">
    <property type="entry name" value="DNA_Pol-Epsilon_Subunit"/>
</dbReference>
<dbReference type="AlphaFoldDB" id="K0R9U4"/>
<evidence type="ECO:0000256" key="2">
    <source>
        <dbReference type="ARBA" id="ARBA00023242"/>
    </source>
</evidence>
<dbReference type="InterPro" id="IPR003958">
    <property type="entry name" value="CBFA_NFYB_domain"/>
</dbReference>
<keyword evidence="6" id="KW-1185">Reference proteome</keyword>
<dbReference type="GO" id="GO:0008623">
    <property type="term" value="C:CHRAC"/>
    <property type="evidence" value="ECO:0007669"/>
    <property type="project" value="TreeGrafter"/>
</dbReference>
<dbReference type="Proteomes" id="UP000266841">
    <property type="component" value="Unassembled WGS sequence"/>
</dbReference>
<evidence type="ECO:0000313" key="5">
    <source>
        <dbReference type="EMBL" id="EJK49915.1"/>
    </source>
</evidence>
<accession>K0R9U4</accession>
<dbReference type="OMA" id="TCANDVA"/>
<evidence type="ECO:0000256" key="3">
    <source>
        <dbReference type="SAM" id="MobiDB-lite"/>
    </source>
</evidence>